<protein>
    <submittedName>
        <fullName evidence="2">Hypothetical secreted protein 968</fullName>
    </submittedName>
</protein>
<sequence length="92" mass="10808">MCWCKRRSGLCYCWLRLAVGRLWPTCCPCCMVCCRACHGRLSWLLARSWLPSLPVWPNPWQLPVASQLAYLLEAGHMQVWARQKCWFPHQVC</sequence>
<accession>F0JAA4</accession>
<dbReference type="AlphaFoldDB" id="F0JAA4"/>
<evidence type="ECO:0000256" key="1">
    <source>
        <dbReference type="SAM" id="SignalP"/>
    </source>
</evidence>
<proteinExistence type="evidence at transcript level"/>
<name>F0JAA4_AMBVA</name>
<evidence type="ECO:0000313" key="2">
    <source>
        <dbReference type="EMBL" id="DAA34750.1"/>
    </source>
</evidence>
<feature type="signal peptide" evidence="1">
    <location>
        <begin position="1"/>
        <end position="20"/>
    </location>
</feature>
<dbReference type="EMBL" id="BK007805">
    <property type="protein sequence ID" value="DAA34750.1"/>
    <property type="molecule type" value="mRNA"/>
</dbReference>
<reference evidence="2" key="1">
    <citation type="journal article" date="2011" name="BMC Genomics">
        <title>A further insight into the sialome of the tropical bont tick, Amblyomma variegatum.</title>
        <authorList>
            <person name="Ribeiro J.M."/>
            <person name="Anderson J.M."/>
            <person name="Manoukis N.C."/>
            <person name="Meng Z."/>
            <person name="Francishetti I.M."/>
        </authorList>
    </citation>
    <scope>NUCLEOTIDE SEQUENCE</scope>
    <source>
        <strain evidence="2">Amb_var-968</strain>
        <tissue evidence="2">Salivary gland</tissue>
    </source>
</reference>
<feature type="chain" id="PRO_5003254817" evidence="1">
    <location>
        <begin position="21"/>
        <end position="92"/>
    </location>
</feature>
<keyword evidence="1" id="KW-0732">Signal</keyword>
<organism evidence="2">
    <name type="scientific">Amblyomma variegatum</name>
    <name type="common">Tropical bont tick</name>
    <dbReference type="NCBI Taxonomy" id="34610"/>
    <lineage>
        <taxon>Eukaryota</taxon>
        <taxon>Metazoa</taxon>
        <taxon>Ecdysozoa</taxon>
        <taxon>Arthropoda</taxon>
        <taxon>Chelicerata</taxon>
        <taxon>Arachnida</taxon>
        <taxon>Acari</taxon>
        <taxon>Parasitiformes</taxon>
        <taxon>Ixodida</taxon>
        <taxon>Ixodoidea</taxon>
        <taxon>Ixodidae</taxon>
        <taxon>Amblyomminae</taxon>
        <taxon>Amblyomma</taxon>
    </lineage>
</organism>